<evidence type="ECO:0000256" key="1">
    <source>
        <dbReference type="PROSITE-ProRule" id="PRU01161"/>
    </source>
</evidence>
<dbReference type="GO" id="GO:0016787">
    <property type="term" value="F:hydrolase activity"/>
    <property type="evidence" value="ECO:0007669"/>
    <property type="project" value="UniProtKB-UniRule"/>
</dbReference>
<keyword evidence="1" id="KW-0443">Lipid metabolism</keyword>
<dbReference type="PANTHER" id="PTHR14226:SF57">
    <property type="entry name" value="BLR7027 PROTEIN"/>
    <property type="match status" value="1"/>
</dbReference>
<dbReference type="SUPFAM" id="SSF52151">
    <property type="entry name" value="FabD/lysophospholipase-like"/>
    <property type="match status" value="1"/>
</dbReference>
<dbReference type="PATRIC" id="fig|1579979.3.peg.1835"/>
<evidence type="ECO:0000313" key="3">
    <source>
        <dbReference type="Proteomes" id="UP000066624"/>
    </source>
</evidence>
<keyword evidence="1" id="KW-0378">Hydrolase</keyword>
<dbReference type="AlphaFoldDB" id="A0A0K0XWW4"/>
<dbReference type="GO" id="GO:0016042">
    <property type="term" value="P:lipid catabolic process"/>
    <property type="evidence" value="ECO:0007669"/>
    <property type="project" value="UniProtKB-UniRule"/>
</dbReference>
<dbReference type="RefSeq" id="WP_049725743.1">
    <property type="nucleotide sequence ID" value="NZ_CP012154.1"/>
</dbReference>
<gene>
    <name evidence="2" type="ORF">WM2015_1793</name>
</gene>
<reference evidence="2 3" key="1">
    <citation type="submission" date="2015-07" db="EMBL/GenBank/DDBJ databases">
        <authorList>
            <person name="Noorani M."/>
        </authorList>
    </citation>
    <scope>NUCLEOTIDE SEQUENCE [LARGE SCALE GENOMIC DNA]</scope>
    <source>
        <strain evidence="2 3">KCTC 42284</strain>
    </source>
</reference>
<dbReference type="EMBL" id="CP012154">
    <property type="protein sequence ID" value="AKS42160.1"/>
    <property type="molecule type" value="Genomic_DNA"/>
</dbReference>
<dbReference type="InterPro" id="IPR016035">
    <property type="entry name" value="Acyl_Trfase/lysoPLipase"/>
</dbReference>
<dbReference type="Proteomes" id="UP000066624">
    <property type="component" value="Chromosome"/>
</dbReference>
<dbReference type="STRING" id="1579979.WM2015_1793"/>
<dbReference type="Pfam" id="PF01734">
    <property type="entry name" value="Patatin"/>
    <property type="match status" value="1"/>
</dbReference>
<sequence length="407" mass="44906">MLKLTPASVPRPADRRPIIGLAIAGGGPLGAIYELGALQAIDEAIDGVHMHDLDVYVGVSSGSFLTASLANRITATQMGRIFMSADDAEFQFQPEMFLRPALKEYLSRAKAVPSVIFDLIREAIRHPSRLAHLESLEGIARLVPTGLFDNHMIEHFLKGVLSRQGRSNDFRKLTAKLRVVAVELDSGQAVRFGEPGLDHVPISSAVQASAALPGLYPPVEIDGRFYVDGALRRTLHASVALKEGADLLIGINPLVPYDGDGVPRNGHAHSRMVQGGLPAVLSQTFRALIQSRMQVGMSKYEKEYPAVGMMLVEPNRNDEQMFFTNIFSYASRNELVDHAYQTTRKELLARADELEPFLETYDLGLNRSVLETPRSFHEAMREDAPYLAPVGNDLARTLDSLERLLRR</sequence>
<dbReference type="Gene3D" id="3.40.1090.10">
    <property type="entry name" value="Cytosolic phospholipase A2 catalytic domain"/>
    <property type="match status" value="2"/>
</dbReference>
<accession>A0A0K0XWW4</accession>
<feature type="active site" description="Nucleophile" evidence="1">
    <location>
        <position position="60"/>
    </location>
</feature>
<keyword evidence="3" id="KW-1185">Reference proteome</keyword>
<comment type="caution">
    <text evidence="1">Lacks conserved residue(s) required for the propagation of feature annotation.</text>
</comment>
<dbReference type="InterPro" id="IPR050301">
    <property type="entry name" value="NTE"/>
</dbReference>
<protein>
    <submittedName>
        <fullName evidence="2">Lectin subunit Beta</fullName>
    </submittedName>
</protein>
<feature type="short sequence motif" description="DGA/G" evidence="1">
    <location>
        <begin position="228"/>
        <end position="230"/>
    </location>
</feature>
<proteinExistence type="predicted"/>
<dbReference type="KEGG" id="wma:WM2015_1793"/>
<name>A0A0K0XWW4_9GAMM</name>
<dbReference type="InterPro" id="IPR002641">
    <property type="entry name" value="PNPLA_dom"/>
</dbReference>
<feature type="active site" description="Proton acceptor" evidence="1">
    <location>
        <position position="228"/>
    </location>
</feature>
<dbReference type="OrthoDB" id="9798773at2"/>
<feature type="short sequence motif" description="GXSXG" evidence="1">
    <location>
        <begin position="58"/>
        <end position="62"/>
    </location>
</feature>
<evidence type="ECO:0000313" key="2">
    <source>
        <dbReference type="EMBL" id="AKS42160.1"/>
    </source>
</evidence>
<organism evidence="2 3">
    <name type="scientific">Wenzhouxiangella marina</name>
    <dbReference type="NCBI Taxonomy" id="1579979"/>
    <lineage>
        <taxon>Bacteria</taxon>
        <taxon>Pseudomonadati</taxon>
        <taxon>Pseudomonadota</taxon>
        <taxon>Gammaproteobacteria</taxon>
        <taxon>Chromatiales</taxon>
        <taxon>Wenzhouxiangellaceae</taxon>
        <taxon>Wenzhouxiangella</taxon>
    </lineage>
</organism>
<dbReference type="PROSITE" id="PS51635">
    <property type="entry name" value="PNPLA"/>
    <property type="match status" value="1"/>
</dbReference>
<dbReference type="PANTHER" id="PTHR14226">
    <property type="entry name" value="NEUROPATHY TARGET ESTERASE/SWISS CHEESE D.MELANOGASTER"/>
    <property type="match status" value="1"/>
</dbReference>
<keyword evidence="1" id="KW-0442">Lipid degradation</keyword>